<name>A0A448XGK4_9PLAT</name>
<keyword evidence="3" id="KW-1185">Reference proteome</keyword>
<reference evidence="2" key="1">
    <citation type="submission" date="2018-11" db="EMBL/GenBank/DDBJ databases">
        <authorList>
            <consortium name="Pathogen Informatics"/>
        </authorList>
    </citation>
    <scope>NUCLEOTIDE SEQUENCE</scope>
</reference>
<evidence type="ECO:0000313" key="3">
    <source>
        <dbReference type="Proteomes" id="UP000784294"/>
    </source>
</evidence>
<protein>
    <recommendedName>
        <fullName evidence="1">POLQ-like helical domain-containing protein</fullName>
    </recommendedName>
</protein>
<dbReference type="OrthoDB" id="2320933at2759"/>
<dbReference type="Proteomes" id="UP000784294">
    <property type="component" value="Unassembled WGS sequence"/>
</dbReference>
<evidence type="ECO:0000313" key="2">
    <source>
        <dbReference type="EMBL" id="VEL36150.1"/>
    </source>
</evidence>
<dbReference type="Pfam" id="PF21099">
    <property type="entry name" value="POLQ_helical"/>
    <property type="match status" value="1"/>
</dbReference>
<sequence length="113" mass="12274">MGRATLRGGIDSDQIRSILSDLRTAARALNTTGPLHLLYLCVPARDAIEQVKVDWAILFESVTHLSGEAGILGLIGFTEAYLMRKATTGHAGPVCELFYYLLFYLLLASGSIC</sequence>
<comment type="caution">
    <text evidence="2">The sequence shown here is derived from an EMBL/GenBank/DDBJ whole genome shotgun (WGS) entry which is preliminary data.</text>
</comment>
<evidence type="ECO:0000259" key="1">
    <source>
        <dbReference type="Pfam" id="PF21099"/>
    </source>
</evidence>
<dbReference type="InterPro" id="IPR048960">
    <property type="entry name" value="POLQ-like_helical"/>
</dbReference>
<dbReference type="EMBL" id="CAAALY010251515">
    <property type="protein sequence ID" value="VEL36150.1"/>
    <property type="molecule type" value="Genomic_DNA"/>
</dbReference>
<proteinExistence type="predicted"/>
<gene>
    <name evidence="2" type="ORF">PXEA_LOCUS29590</name>
</gene>
<organism evidence="2 3">
    <name type="scientific">Protopolystoma xenopodis</name>
    <dbReference type="NCBI Taxonomy" id="117903"/>
    <lineage>
        <taxon>Eukaryota</taxon>
        <taxon>Metazoa</taxon>
        <taxon>Spiralia</taxon>
        <taxon>Lophotrochozoa</taxon>
        <taxon>Platyhelminthes</taxon>
        <taxon>Monogenea</taxon>
        <taxon>Polyopisthocotylea</taxon>
        <taxon>Polystomatidea</taxon>
        <taxon>Polystomatidae</taxon>
        <taxon>Protopolystoma</taxon>
    </lineage>
</organism>
<feature type="domain" description="POLQ-like helical" evidence="1">
    <location>
        <begin position="18"/>
        <end position="88"/>
    </location>
</feature>
<dbReference type="AlphaFoldDB" id="A0A448XGK4"/>
<accession>A0A448XGK4</accession>